<evidence type="ECO:0008006" key="4">
    <source>
        <dbReference type="Google" id="ProtNLM"/>
    </source>
</evidence>
<dbReference type="RefSeq" id="WP_184071504.1">
    <property type="nucleotide sequence ID" value="NZ_JACHNZ010000051.1"/>
</dbReference>
<evidence type="ECO:0000313" key="3">
    <source>
        <dbReference type="Proteomes" id="UP000566324"/>
    </source>
</evidence>
<feature type="transmembrane region" description="Helical" evidence="1">
    <location>
        <begin position="26"/>
        <end position="44"/>
    </location>
</feature>
<dbReference type="EMBL" id="JACHNZ010000051">
    <property type="protein sequence ID" value="MBB4633679.1"/>
    <property type="molecule type" value="Genomic_DNA"/>
</dbReference>
<evidence type="ECO:0000313" key="2">
    <source>
        <dbReference type="EMBL" id="MBB4633679.1"/>
    </source>
</evidence>
<sequence>MLVETRGSRQGCSYSLWCWVGENSDAIQAICIVLSAIAAFLVIWHNGKISRRQATIQMVVQTFFDAGDNESYAQFKKVITDLEVSKQNIESLALDENSENPASKIILRQLNQYELISLSIRKGVFEENFYKYWFFTQFTRDYSKLFPYITKTREAYCNPAYFCEFETLAKRWLRKKHHVKHPSKVKRAYWSLVGKTEKLRQALDADGTSS</sequence>
<accession>A0A7W7F8G0</accession>
<gene>
    <name evidence="2" type="ORF">GGQ98_003328</name>
</gene>
<organism evidence="2 3">
    <name type="scientific">Sphingosinicella soli</name>
    <dbReference type="NCBI Taxonomy" id="333708"/>
    <lineage>
        <taxon>Bacteria</taxon>
        <taxon>Pseudomonadati</taxon>
        <taxon>Pseudomonadota</taxon>
        <taxon>Alphaproteobacteria</taxon>
        <taxon>Sphingomonadales</taxon>
        <taxon>Sphingosinicellaceae</taxon>
        <taxon>Sphingosinicella</taxon>
    </lineage>
</organism>
<keyword evidence="3" id="KW-1185">Reference proteome</keyword>
<evidence type="ECO:0000256" key="1">
    <source>
        <dbReference type="SAM" id="Phobius"/>
    </source>
</evidence>
<dbReference type="Pfam" id="PF15956">
    <property type="entry name" value="DUF4760"/>
    <property type="match status" value="1"/>
</dbReference>
<keyword evidence="1" id="KW-0812">Transmembrane</keyword>
<reference evidence="2 3" key="1">
    <citation type="submission" date="2020-08" db="EMBL/GenBank/DDBJ databases">
        <title>Genomic Encyclopedia of Type Strains, Phase IV (KMG-IV): sequencing the most valuable type-strain genomes for metagenomic binning, comparative biology and taxonomic classification.</title>
        <authorList>
            <person name="Goeker M."/>
        </authorList>
    </citation>
    <scope>NUCLEOTIDE SEQUENCE [LARGE SCALE GENOMIC DNA]</scope>
    <source>
        <strain evidence="2 3">DSM 17328</strain>
    </source>
</reference>
<comment type="caution">
    <text evidence="2">The sequence shown here is derived from an EMBL/GenBank/DDBJ whole genome shotgun (WGS) entry which is preliminary data.</text>
</comment>
<keyword evidence="1" id="KW-0472">Membrane</keyword>
<dbReference type="InterPro" id="IPR031876">
    <property type="entry name" value="DUF4760"/>
</dbReference>
<protein>
    <recommendedName>
        <fullName evidence="4">DUF4760 domain-containing protein</fullName>
    </recommendedName>
</protein>
<dbReference type="AlphaFoldDB" id="A0A7W7F8G0"/>
<keyword evidence="1" id="KW-1133">Transmembrane helix</keyword>
<name>A0A7W7F8G0_9SPHN</name>
<dbReference type="Proteomes" id="UP000566324">
    <property type="component" value="Unassembled WGS sequence"/>
</dbReference>
<proteinExistence type="predicted"/>